<dbReference type="EMBL" id="JMIX01000008">
    <property type="protein sequence ID" value="KEO92824.1"/>
    <property type="molecule type" value="Genomic_DNA"/>
</dbReference>
<dbReference type="OrthoDB" id="7425392at2"/>
<keyword evidence="9" id="KW-1185">Reference proteome</keyword>
<evidence type="ECO:0000256" key="4">
    <source>
        <dbReference type="PROSITE-ProRule" id="PRU00169"/>
    </source>
</evidence>
<dbReference type="InterPro" id="IPR001867">
    <property type="entry name" value="OmpR/PhoB-type_DNA-bd"/>
</dbReference>
<dbReference type="SUPFAM" id="SSF46894">
    <property type="entry name" value="C-terminal effector domain of the bipartite response regulators"/>
    <property type="match status" value="1"/>
</dbReference>
<evidence type="ECO:0000256" key="3">
    <source>
        <dbReference type="ARBA" id="ARBA00023125"/>
    </source>
</evidence>
<evidence type="ECO:0000256" key="2">
    <source>
        <dbReference type="ARBA" id="ARBA00023012"/>
    </source>
</evidence>
<dbReference type="GO" id="GO:0032993">
    <property type="term" value="C:protein-DNA complex"/>
    <property type="evidence" value="ECO:0007669"/>
    <property type="project" value="TreeGrafter"/>
</dbReference>
<dbReference type="InterPro" id="IPR011006">
    <property type="entry name" value="CheY-like_superfamily"/>
</dbReference>
<evidence type="ECO:0000313" key="9">
    <source>
        <dbReference type="Proteomes" id="UP000027866"/>
    </source>
</evidence>
<dbReference type="GO" id="GO:0005829">
    <property type="term" value="C:cytosol"/>
    <property type="evidence" value="ECO:0007669"/>
    <property type="project" value="TreeGrafter"/>
</dbReference>
<protein>
    <submittedName>
        <fullName evidence="8">PhoB family transcriptional regulator</fullName>
    </submittedName>
</protein>
<dbReference type="Proteomes" id="UP000027866">
    <property type="component" value="Unassembled WGS sequence"/>
</dbReference>
<feature type="modified residue" description="4-aspartylphosphate" evidence="4">
    <location>
        <position position="49"/>
    </location>
</feature>
<sequence>MDVVNIFLTSDLADRLEDFVHDQRRFTFDRLGPAGPERLVEGPMWAFVDWVMNDLAGLEMCRRLRADPRTAEAHVTMVLEEDDAEDRRRALRAGADDYMVGPLDRTAVLDRVLALQTRSPERHSARRYEIGPLSIDMAALQARWDGEPIQLRPNEFRLLRFFAENPNRVLSREDLINGLGKREPPIDERTVDVWVGRLRRAIKGARGGNPLRTVRSMGYVFDLN</sequence>
<dbReference type="AlphaFoldDB" id="A0A074MH53"/>
<gene>
    <name evidence="8" type="ORF">EH32_13610</name>
</gene>
<dbReference type="GO" id="GO:0000976">
    <property type="term" value="F:transcription cis-regulatory region binding"/>
    <property type="evidence" value="ECO:0007669"/>
    <property type="project" value="TreeGrafter"/>
</dbReference>
<evidence type="ECO:0000259" key="7">
    <source>
        <dbReference type="PROSITE" id="PS51755"/>
    </source>
</evidence>
<feature type="DNA-binding region" description="OmpR/PhoB-type" evidence="5">
    <location>
        <begin position="125"/>
        <end position="223"/>
    </location>
</feature>
<accession>A0A074MH53</accession>
<dbReference type="Gene3D" id="3.40.50.2300">
    <property type="match status" value="1"/>
</dbReference>
<dbReference type="RefSeq" id="WP_034904355.1">
    <property type="nucleotide sequence ID" value="NZ_CP017057.1"/>
</dbReference>
<dbReference type="GO" id="GO:0006355">
    <property type="term" value="P:regulation of DNA-templated transcription"/>
    <property type="evidence" value="ECO:0007669"/>
    <property type="project" value="InterPro"/>
</dbReference>
<evidence type="ECO:0000259" key="6">
    <source>
        <dbReference type="PROSITE" id="PS50110"/>
    </source>
</evidence>
<name>A0A074MH53_9SPHN</name>
<feature type="domain" description="Response regulatory" evidence="6">
    <location>
        <begin position="1"/>
        <end position="116"/>
    </location>
</feature>
<dbReference type="SUPFAM" id="SSF52172">
    <property type="entry name" value="CheY-like"/>
    <property type="match status" value="1"/>
</dbReference>
<dbReference type="KEGG" id="elq:Ga0102493_111855"/>
<comment type="caution">
    <text evidence="8">The sequence shown here is derived from an EMBL/GenBank/DDBJ whole genome shotgun (WGS) entry which is preliminary data.</text>
</comment>
<evidence type="ECO:0000256" key="1">
    <source>
        <dbReference type="ARBA" id="ARBA00022553"/>
    </source>
</evidence>
<dbReference type="PANTHER" id="PTHR48111">
    <property type="entry name" value="REGULATOR OF RPOS"/>
    <property type="match status" value="1"/>
</dbReference>
<organism evidence="8 9">
    <name type="scientific">Erythrobacter litoralis</name>
    <dbReference type="NCBI Taxonomy" id="39960"/>
    <lineage>
        <taxon>Bacteria</taxon>
        <taxon>Pseudomonadati</taxon>
        <taxon>Pseudomonadota</taxon>
        <taxon>Alphaproteobacteria</taxon>
        <taxon>Sphingomonadales</taxon>
        <taxon>Erythrobacteraceae</taxon>
        <taxon>Erythrobacter/Porphyrobacter group</taxon>
        <taxon>Erythrobacter</taxon>
    </lineage>
</organism>
<dbReference type="InterPro" id="IPR001789">
    <property type="entry name" value="Sig_transdc_resp-reg_receiver"/>
</dbReference>
<dbReference type="SMART" id="SM00862">
    <property type="entry name" value="Trans_reg_C"/>
    <property type="match status" value="1"/>
</dbReference>
<dbReference type="PANTHER" id="PTHR48111:SF40">
    <property type="entry name" value="PHOSPHATE REGULON TRANSCRIPTIONAL REGULATORY PROTEIN PHOB"/>
    <property type="match status" value="1"/>
</dbReference>
<evidence type="ECO:0000313" key="8">
    <source>
        <dbReference type="EMBL" id="KEO92824.1"/>
    </source>
</evidence>
<keyword evidence="1 4" id="KW-0597">Phosphoprotein</keyword>
<reference evidence="8 9" key="1">
    <citation type="submission" date="2014-04" db="EMBL/GenBank/DDBJ databases">
        <title>A comprehensive comparison of genomes of Erythrobacter spp. Strains.</title>
        <authorList>
            <person name="Zheng Q."/>
        </authorList>
    </citation>
    <scope>NUCLEOTIDE SEQUENCE [LARGE SCALE GENOMIC DNA]</scope>
    <source>
        <strain evidence="8 9">DSM 8509</strain>
    </source>
</reference>
<dbReference type="PROSITE" id="PS50110">
    <property type="entry name" value="RESPONSE_REGULATORY"/>
    <property type="match status" value="1"/>
</dbReference>
<dbReference type="PROSITE" id="PS51755">
    <property type="entry name" value="OMPR_PHOB"/>
    <property type="match status" value="1"/>
</dbReference>
<feature type="domain" description="OmpR/PhoB-type" evidence="7">
    <location>
        <begin position="125"/>
        <end position="223"/>
    </location>
</feature>
<dbReference type="InterPro" id="IPR036388">
    <property type="entry name" value="WH-like_DNA-bd_sf"/>
</dbReference>
<dbReference type="Gene3D" id="1.10.10.10">
    <property type="entry name" value="Winged helix-like DNA-binding domain superfamily/Winged helix DNA-binding domain"/>
    <property type="match status" value="1"/>
</dbReference>
<dbReference type="CDD" id="cd00383">
    <property type="entry name" value="trans_reg_C"/>
    <property type="match status" value="1"/>
</dbReference>
<evidence type="ECO:0000256" key="5">
    <source>
        <dbReference type="PROSITE-ProRule" id="PRU01091"/>
    </source>
</evidence>
<keyword evidence="2" id="KW-0902">Two-component regulatory system</keyword>
<dbReference type="Pfam" id="PF00072">
    <property type="entry name" value="Response_reg"/>
    <property type="match status" value="1"/>
</dbReference>
<proteinExistence type="predicted"/>
<dbReference type="InterPro" id="IPR039420">
    <property type="entry name" value="WalR-like"/>
</dbReference>
<dbReference type="InterPro" id="IPR016032">
    <property type="entry name" value="Sig_transdc_resp-reg_C-effctor"/>
</dbReference>
<keyword evidence="3 5" id="KW-0238">DNA-binding</keyword>
<dbReference type="GO" id="GO:0000156">
    <property type="term" value="F:phosphorelay response regulator activity"/>
    <property type="evidence" value="ECO:0007669"/>
    <property type="project" value="TreeGrafter"/>
</dbReference>
<dbReference type="PATRIC" id="fig|39960.10.peg.943"/>
<dbReference type="Pfam" id="PF00486">
    <property type="entry name" value="Trans_reg_C"/>
    <property type="match status" value="1"/>
</dbReference>